<sequence>MTHTHPHPHPHAQGHAPLPPPSQPGSVVLDIGSDTGALLIHTDALHDGVEIEVSPMGDDARRTHAAVRPRHLPSGTVYSALITPLPAGHYTLWLNADEDCGRVEVTGAHVSEVHWP</sequence>
<dbReference type="Proteomes" id="UP001596174">
    <property type="component" value="Unassembled WGS sequence"/>
</dbReference>
<evidence type="ECO:0000256" key="1">
    <source>
        <dbReference type="SAM" id="MobiDB-lite"/>
    </source>
</evidence>
<accession>A0ABW1G761</accession>
<reference evidence="3" key="1">
    <citation type="journal article" date="2019" name="Int. J. Syst. Evol. Microbiol.">
        <title>The Global Catalogue of Microorganisms (GCM) 10K type strain sequencing project: providing services to taxonomists for standard genome sequencing and annotation.</title>
        <authorList>
            <consortium name="The Broad Institute Genomics Platform"/>
            <consortium name="The Broad Institute Genome Sequencing Center for Infectious Disease"/>
            <person name="Wu L."/>
            <person name="Ma J."/>
        </authorList>
    </citation>
    <scope>NUCLEOTIDE SEQUENCE [LARGE SCALE GENOMIC DNA]</scope>
    <source>
        <strain evidence="3">JCM 4816</strain>
    </source>
</reference>
<name>A0ABW1G761_9ACTN</name>
<feature type="compositionally biased region" description="Basic residues" evidence="1">
    <location>
        <begin position="1"/>
        <end position="12"/>
    </location>
</feature>
<evidence type="ECO:0000313" key="3">
    <source>
        <dbReference type="Proteomes" id="UP001596174"/>
    </source>
</evidence>
<keyword evidence="3" id="KW-1185">Reference proteome</keyword>
<dbReference type="RefSeq" id="WP_380588022.1">
    <property type="nucleotide sequence ID" value="NZ_JBHSQJ010000122.1"/>
</dbReference>
<evidence type="ECO:0000313" key="2">
    <source>
        <dbReference type="EMBL" id="MFC5910590.1"/>
    </source>
</evidence>
<gene>
    <name evidence="2" type="ORF">ACFP3V_25660</name>
</gene>
<protein>
    <recommendedName>
        <fullName evidence="4">Phospholipase</fullName>
    </recommendedName>
</protein>
<evidence type="ECO:0008006" key="4">
    <source>
        <dbReference type="Google" id="ProtNLM"/>
    </source>
</evidence>
<feature type="region of interest" description="Disordered" evidence="1">
    <location>
        <begin position="1"/>
        <end position="27"/>
    </location>
</feature>
<dbReference type="EMBL" id="JBHSQJ010000122">
    <property type="protein sequence ID" value="MFC5910590.1"/>
    <property type="molecule type" value="Genomic_DNA"/>
</dbReference>
<organism evidence="2 3">
    <name type="scientific">Streptacidiphilus monticola</name>
    <dbReference type="NCBI Taxonomy" id="2161674"/>
    <lineage>
        <taxon>Bacteria</taxon>
        <taxon>Bacillati</taxon>
        <taxon>Actinomycetota</taxon>
        <taxon>Actinomycetes</taxon>
        <taxon>Kitasatosporales</taxon>
        <taxon>Streptomycetaceae</taxon>
        <taxon>Streptacidiphilus</taxon>
    </lineage>
</organism>
<comment type="caution">
    <text evidence="2">The sequence shown here is derived from an EMBL/GenBank/DDBJ whole genome shotgun (WGS) entry which is preliminary data.</text>
</comment>
<proteinExistence type="predicted"/>